<dbReference type="OrthoDB" id="297496at2759"/>
<evidence type="ECO:0000256" key="10">
    <source>
        <dbReference type="SAM" id="Phobius"/>
    </source>
</evidence>
<feature type="region of interest" description="Disordered" evidence="9">
    <location>
        <begin position="932"/>
        <end position="956"/>
    </location>
</feature>
<feature type="transmembrane region" description="Helical" evidence="10">
    <location>
        <begin position="262"/>
        <end position="281"/>
    </location>
</feature>
<dbReference type="GO" id="GO:0015271">
    <property type="term" value="F:outward rectifier potassium channel activity"/>
    <property type="evidence" value="ECO:0007669"/>
    <property type="project" value="TreeGrafter"/>
</dbReference>
<feature type="region of interest" description="Disordered" evidence="9">
    <location>
        <begin position="826"/>
        <end position="848"/>
    </location>
</feature>
<feature type="compositionally biased region" description="Polar residues" evidence="9">
    <location>
        <begin position="940"/>
        <end position="954"/>
    </location>
</feature>
<dbReference type="InterPro" id="IPR003280">
    <property type="entry name" value="2pore_dom_K_chnl"/>
</dbReference>
<evidence type="ECO:0000313" key="13">
    <source>
        <dbReference type="Proteomes" id="UP000268162"/>
    </source>
</evidence>
<evidence type="ECO:0000256" key="9">
    <source>
        <dbReference type="SAM" id="MobiDB-lite"/>
    </source>
</evidence>
<feature type="compositionally biased region" description="Pro residues" evidence="9">
    <location>
        <begin position="773"/>
        <end position="793"/>
    </location>
</feature>
<dbReference type="PRINTS" id="PR01333">
    <property type="entry name" value="2POREKCHANEL"/>
</dbReference>
<feature type="transmembrane region" description="Helical" evidence="10">
    <location>
        <begin position="302"/>
        <end position="323"/>
    </location>
</feature>
<dbReference type="Pfam" id="PF07885">
    <property type="entry name" value="Ion_trans_2"/>
    <property type="match status" value="2"/>
</dbReference>
<name>A0A4P9ZUU0_9FUNG</name>
<keyword evidence="13" id="KW-1185">Reference proteome</keyword>
<feature type="transmembrane region" description="Helical" evidence="10">
    <location>
        <begin position="600"/>
        <end position="616"/>
    </location>
</feature>
<keyword evidence="2 8" id="KW-0813">Transport</keyword>
<feature type="transmembrane region" description="Helical" evidence="10">
    <location>
        <begin position="329"/>
        <end position="348"/>
    </location>
</feature>
<keyword evidence="4 10" id="KW-1133">Transmembrane helix</keyword>
<dbReference type="Gene3D" id="1.10.287.70">
    <property type="match status" value="2"/>
</dbReference>
<feature type="compositionally biased region" description="Basic and acidic residues" evidence="9">
    <location>
        <begin position="507"/>
        <end position="538"/>
    </location>
</feature>
<feature type="transmembrane region" description="Helical" evidence="10">
    <location>
        <begin position="571"/>
        <end position="593"/>
    </location>
</feature>
<evidence type="ECO:0000256" key="4">
    <source>
        <dbReference type="ARBA" id="ARBA00022989"/>
    </source>
</evidence>
<feature type="region of interest" description="Disordered" evidence="9">
    <location>
        <begin position="748"/>
        <end position="812"/>
    </location>
</feature>
<dbReference type="PANTHER" id="PTHR11003:SF291">
    <property type="entry name" value="IP11374P"/>
    <property type="match status" value="1"/>
</dbReference>
<evidence type="ECO:0000259" key="11">
    <source>
        <dbReference type="Pfam" id="PF07885"/>
    </source>
</evidence>
<evidence type="ECO:0000256" key="1">
    <source>
        <dbReference type="ARBA" id="ARBA00004141"/>
    </source>
</evidence>
<dbReference type="PROSITE" id="PS50096">
    <property type="entry name" value="IQ"/>
    <property type="match status" value="1"/>
</dbReference>
<feature type="compositionally biased region" description="Basic residues" evidence="9">
    <location>
        <begin position="826"/>
        <end position="839"/>
    </location>
</feature>
<feature type="domain" description="Potassium channel" evidence="11">
    <location>
        <begin position="578"/>
        <end position="647"/>
    </location>
</feature>
<dbReference type="PANTHER" id="PTHR11003">
    <property type="entry name" value="POTASSIUM CHANNEL, SUBFAMILY K"/>
    <property type="match status" value="1"/>
</dbReference>
<feature type="transmembrane region" description="Helical" evidence="10">
    <location>
        <begin position="628"/>
        <end position="649"/>
    </location>
</feature>
<feature type="transmembrane region" description="Helical" evidence="10">
    <location>
        <begin position="196"/>
        <end position="214"/>
    </location>
</feature>
<feature type="region of interest" description="Disordered" evidence="9">
    <location>
        <begin position="57"/>
        <end position="82"/>
    </location>
</feature>
<proteinExistence type="inferred from homology"/>
<feature type="compositionally biased region" description="Basic and acidic residues" evidence="9">
    <location>
        <begin position="488"/>
        <end position="498"/>
    </location>
</feature>
<feature type="transmembrane region" description="Helical" evidence="10">
    <location>
        <begin position="221"/>
        <end position="242"/>
    </location>
</feature>
<keyword evidence="7 8" id="KW-0407">Ion channel</keyword>
<comment type="similarity">
    <text evidence="8">Belongs to the two pore domain potassium channel (TC 1.A.1.8) family.</text>
</comment>
<dbReference type="SUPFAM" id="SSF81324">
    <property type="entry name" value="Voltage-gated potassium channels"/>
    <property type="match status" value="2"/>
</dbReference>
<dbReference type="EMBL" id="ML002510">
    <property type="protein sequence ID" value="RKP37323.1"/>
    <property type="molecule type" value="Genomic_DNA"/>
</dbReference>
<protein>
    <recommendedName>
        <fullName evidence="11">Potassium channel domain-containing protein</fullName>
    </recommendedName>
</protein>
<keyword evidence="3 8" id="KW-0812">Transmembrane</keyword>
<comment type="subcellular location">
    <subcellularLocation>
        <location evidence="1">Membrane</location>
        <topology evidence="1">Multi-pass membrane protein</topology>
    </subcellularLocation>
</comment>
<evidence type="ECO:0000256" key="5">
    <source>
        <dbReference type="ARBA" id="ARBA00023065"/>
    </source>
</evidence>
<dbReference type="AlphaFoldDB" id="A0A4P9ZUU0"/>
<evidence type="ECO:0000256" key="2">
    <source>
        <dbReference type="ARBA" id="ARBA00022448"/>
    </source>
</evidence>
<dbReference type="GO" id="GO:0005886">
    <property type="term" value="C:plasma membrane"/>
    <property type="evidence" value="ECO:0007669"/>
    <property type="project" value="TreeGrafter"/>
</dbReference>
<dbReference type="STRING" id="215637.A0A4P9ZUU0"/>
<feature type="transmembrane region" description="Helical" evidence="10">
    <location>
        <begin position="153"/>
        <end position="176"/>
    </location>
</feature>
<feature type="compositionally biased region" description="Low complexity" evidence="9">
    <location>
        <begin position="798"/>
        <end position="810"/>
    </location>
</feature>
<organism evidence="12 13">
    <name type="scientific">Dimargaris cristalligena</name>
    <dbReference type="NCBI Taxonomy" id="215637"/>
    <lineage>
        <taxon>Eukaryota</taxon>
        <taxon>Fungi</taxon>
        <taxon>Fungi incertae sedis</taxon>
        <taxon>Zoopagomycota</taxon>
        <taxon>Kickxellomycotina</taxon>
        <taxon>Dimargaritomycetes</taxon>
        <taxon>Dimargaritales</taxon>
        <taxon>Dimargaritaceae</taxon>
        <taxon>Dimargaris</taxon>
    </lineage>
</organism>
<keyword evidence="6 10" id="KW-0472">Membrane</keyword>
<evidence type="ECO:0000256" key="8">
    <source>
        <dbReference type="RuleBase" id="RU003857"/>
    </source>
</evidence>
<gene>
    <name evidence="12" type="ORF">BJ085DRAFT_38799</name>
</gene>
<dbReference type="Proteomes" id="UP000268162">
    <property type="component" value="Unassembled WGS sequence"/>
</dbReference>
<sequence>MVTLDDGQPVIKGDPAVMEAFAQYDPKWEQSSSTPPHPAHHVAQYNRSMVRFLATPDFEQPPPTSVPRVMRPQDRSRSTPRPARWLARRELKILPPDERTHSKYNLFENHAAVPPPSMSTSTSTPMHPPPPPLPSLVEDTPDAKKRLHQLRRIPILVGVLLPCSLLLDIVTLTGTWVDGPIHPTTPIDRIPDPVNWVSVAALILTFLAVGAFLLRCLDYRIVFSTVVCLVFSLANAVCQFISGAQVSHKHLEKDGISYTPQIYCAFISAGFSVLTSVMLMYDWYATPQFHLRGSGLTDKQRVLFIVILSFYAWIIAWGLLYSLILDWNVITGVYFALITATSIGFGYLTPTTDLTRALLFPYALVGTLLFGFYINAIHTVVIEHLEAQLNVKVQHIYRQSHEYRARMREHLRHTLLEGNLIYAYGTVERSSELNPARDQATTEAQGTVGADLPHHHSTHLIMRRPLSRWSARLAPHLEVVAEGPEYRADTEAQARWDSKSSAAASRADQRAKYQANEGDHRPNPPAHSHGERDPDTPNRSRFIKLRSLHPSFREQLREIELQRSLHIINQFLFAFFIWVVFWCVGAVIFASLLELDYFNGFYFCFVAFTTIGYGDYAPQTQRAQICFIFYVFFGLSTMTYFISAATSIWQRILRGHLKRTELRQRLRMYYLEQWAEWWPSAHTPPWRSMKPSAWATRMAPVTRRPGEETPPSPGWLTRSWWRHRSLWRLGQTPAWSKRVFARYHSKAGVKSQIPGPADLSAKSEAAQYLSQTEPPPPPPPPTPSPPPPPPPPSSQGKPNTNPPGSSTSPSALSAYAGSCVHCRSRHSKRRKCRHHHRGHGGGGGGGGCDIEGGPSDIEDAHIEDLVDEISMDVLVEKLRHQLENMLDAAHGFDAMAVLIFNVLQQSAQQEAVLPPMQQLRLDMATQIANPISRPLGSGSGATPTLRGSQGTPGSVQDIENKTLVEAMNNWTMYQSADPNLLANMPALLDSTSQNQHLTVQLTQLEHYKNSFTQLITQVESAVALFDTTL</sequence>
<accession>A0A4P9ZUU0</accession>
<evidence type="ECO:0000256" key="6">
    <source>
        <dbReference type="ARBA" id="ARBA00023136"/>
    </source>
</evidence>
<evidence type="ECO:0000256" key="3">
    <source>
        <dbReference type="ARBA" id="ARBA00022692"/>
    </source>
</evidence>
<evidence type="ECO:0000313" key="12">
    <source>
        <dbReference type="EMBL" id="RKP37323.1"/>
    </source>
</evidence>
<feature type="region of interest" description="Disordered" evidence="9">
    <location>
        <begin position="488"/>
        <end position="538"/>
    </location>
</feature>
<dbReference type="GO" id="GO:0022841">
    <property type="term" value="F:potassium ion leak channel activity"/>
    <property type="evidence" value="ECO:0007669"/>
    <property type="project" value="TreeGrafter"/>
</dbReference>
<keyword evidence="5 8" id="KW-0406">Ion transport</keyword>
<dbReference type="InterPro" id="IPR013099">
    <property type="entry name" value="K_chnl_dom"/>
</dbReference>
<feature type="domain" description="Potassium channel" evidence="11">
    <location>
        <begin position="313"/>
        <end position="381"/>
    </location>
</feature>
<reference evidence="13" key="1">
    <citation type="journal article" date="2018" name="Nat. Microbiol.">
        <title>Leveraging single-cell genomics to expand the fungal tree of life.</title>
        <authorList>
            <person name="Ahrendt S.R."/>
            <person name="Quandt C.A."/>
            <person name="Ciobanu D."/>
            <person name="Clum A."/>
            <person name="Salamov A."/>
            <person name="Andreopoulos B."/>
            <person name="Cheng J.F."/>
            <person name="Woyke T."/>
            <person name="Pelin A."/>
            <person name="Henrissat B."/>
            <person name="Reynolds N.K."/>
            <person name="Benny G.L."/>
            <person name="Smith M.E."/>
            <person name="James T.Y."/>
            <person name="Grigoriev I.V."/>
        </authorList>
    </citation>
    <scope>NUCLEOTIDE SEQUENCE [LARGE SCALE GENOMIC DNA]</scope>
    <source>
        <strain evidence="13">RSA 468</strain>
    </source>
</reference>
<dbReference type="GO" id="GO:0030322">
    <property type="term" value="P:stabilization of membrane potential"/>
    <property type="evidence" value="ECO:0007669"/>
    <property type="project" value="TreeGrafter"/>
</dbReference>
<feature type="region of interest" description="Disordered" evidence="9">
    <location>
        <begin position="432"/>
        <end position="456"/>
    </location>
</feature>
<evidence type="ECO:0000256" key="7">
    <source>
        <dbReference type="ARBA" id="ARBA00023303"/>
    </source>
</evidence>